<dbReference type="PANTHER" id="PTHR43298:SF2">
    <property type="entry name" value="FMN_FAD EXPORTER YEEO-RELATED"/>
    <property type="match status" value="1"/>
</dbReference>
<evidence type="ECO:0000256" key="12">
    <source>
        <dbReference type="ARBA" id="ARBA00031636"/>
    </source>
</evidence>
<evidence type="ECO:0000256" key="3">
    <source>
        <dbReference type="ARBA" id="ARBA00010199"/>
    </source>
</evidence>
<keyword evidence="10" id="KW-0406">Ion transport</keyword>
<evidence type="ECO:0000256" key="5">
    <source>
        <dbReference type="ARBA" id="ARBA00022448"/>
    </source>
</evidence>
<evidence type="ECO:0000256" key="4">
    <source>
        <dbReference type="ARBA" id="ARBA00020268"/>
    </source>
</evidence>
<feature type="transmembrane region" description="Helical" evidence="13">
    <location>
        <begin position="21"/>
        <end position="43"/>
    </location>
</feature>
<evidence type="ECO:0000256" key="6">
    <source>
        <dbReference type="ARBA" id="ARBA00022449"/>
    </source>
</evidence>
<comment type="subcellular location">
    <subcellularLocation>
        <location evidence="2">Cell membrane</location>
        <topology evidence="2">Multi-pass membrane protein</topology>
    </subcellularLocation>
</comment>
<comment type="caution">
    <text evidence="14">The sequence shown here is derived from an EMBL/GenBank/DDBJ whole genome shotgun (WGS) entry which is preliminary data.</text>
</comment>
<dbReference type="PANTHER" id="PTHR43298">
    <property type="entry name" value="MULTIDRUG RESISTANCE PROTEIN NORM-RELATED"/>
    <property type="match status" value="1"/>
</dbReference>
<keyword evidence="8 13" id="KW-0812">Transmembrane</keyword>
<dbReference type="GO" id="GO:0005886">
    <property type="term" value="C:plasma membrane"/>
    <property type="evidence" value="ECO:0007669"/>
    <property type="project" value="UniProtKB-SubCell"/>
</dbReference>
<name>A0A9D2AMM2_9FIRM</name>
<dbReference type="GO" id="GO:0006811">
    <property type="term" value="P:monoatomic ion transport"/>
    <property type="evidence" value="ECO:0007669"/>
    <property type="project" value="UniProtKB-KW"/>
</dbReference>
<evidence type="ECO:0000256" key="11">
    <source>
        <dbReference type="ARBA" id="ARBA00023136"/>
    </source>
</evidence>
<dbReference type="InterPro" id="IPR050222">
    <property type="entry name" value="MATE_MdtK"/>
</dbReference>
<evidence type="ECO:0000256" key="8">
    <source>
        <dbReference type="ARBA" id="ARBA00022692"/>
    </source>
</evidence>
<dbReference type="InterPro" id="IPR048279">
    <property type="entry name" value="MdtK-like"/>
</dbReference>
<keyword evidence="5" id="KW-0813">Transport</keyword>
<feature type="transmembrane region" description="Helical" evidence="13">
    <location>
        <begin position="416"/>
        <end position="434"/>
    </location>
</feature>
<dbReference type="InterPro" id="IPR002528">
    <property type="entry name" value="MATE_fam"/>
</dbReference>
<feature type="transmembrane region" description="Helical" evidence="13">
    <location>
        <begin position="200"/>
        <end position="219"/>
    </location>
</feature>
<comment type="similarity">
    <text evidence="3">Belongs to the multi antimicrobial extrusion (MATE) (TC 2.A.66.1) family.</text>
</comment>
<evidence type="ECO:0000256" key="9">
    <source>
        <dbReference type="ARBA" id="ARBA00022989"/>
    </source>
</evidence>
<sequence length="439" mass="48441">MHLLTKRQNIDTKLIREINSTAIPLILSTVTGTVMGMMDQAFVGHISVYAYGGVGLVASCINSLIGVLGAFSIVFNIRGSHRRGEGDQESLNRLFGNFLLLSLMAGMVLCLGFALFSRPVLELGFGIHGETLTEAENYLQIFSLTIPLNLLLFIYSSVFKIFRKTGIIFLVSLGANLLNILLDYGLIFGHLGLPEMGTRGAALGTATALAVNLGFYAFLGKDYVRFSRKDLSLEKMKQIFRFSLPFLGQETMEDILFVVGLNGIVARLGVTELAAYNLIAQFTNLILMPMFGYTAANTSLVSEWAGKGDRKQADKAGRYTFGLLCIWFAVFYMILVLGRTEFARLISPDTEVIALAAACMPLALLIQLLNYYGNVWKSSLQSLGWQNWTLRTAFIINLLVLGFMGTAAWISGKILWIYLIQGLGYLGLSLAYTWKKSRV</sequence>
<dbReference type="Proteomes" id="UP000824230">
    <property type="component" value="Unassembled WGS sequence"/>
</dbReference>
<feature type="transmembrane region" description="Helical" evidence="13">
    <location>
        <begin position="49"/>
        <end position="77"/>
    </location>
</feature>
<keyword evidence="7" id="KW-1003">Cell membrane</keyword>
<feature type="transmembrane region" description="Helical" evidence="13">
    <location>
        <begin position="352"/>
        <end position="372"/>
    </location>
</feature>
<dbReference type="EMBL" id="DXFG01000201">
    <property type="protein sequence ID" value="HIX38103.1"/>
    <property type="molecule type" value="Genomic_DNA"/>
</dbReference>
<feature type="transmembrane region" description="Helical" evidence="13">
    <location>
        <begin position="137"/>
        <end position="155"/>
    </location>
</feature>
<keyword evidence="6" id="KW-0050">Antiport</keyword>
<accession>A0A9D2AMM2</accession>
<feature type="transmembrane region" description="Helical" evidence="13">
    <location>
        <begin position="393"/>
        <end position="410"/>
    </location>
</feature>
<reference evidence="14" key="2">
    <citation type="submission" date="2021-04" db="EMBL/GenBank/DDBJ databases">
        <authorList>
            <person name="Gilroy R."/>
        </authorList>
    </citation>
    <scope>NUCLEOTIDE SEQUENCE</scope>
    <source>
        <strain evidence="14">ChiHjej12B11-1927</strain>
    </source>
</reference>
<evidence type="ECO:0000313" key="15">
    <source>
        <dbReference type="Proteomes" id="UP000824230"/>
    </source>
</evidence>
<evidence type="ECO:0000256" key="10">
    <source>
        <dbReference type="ARBA" id="ARBA00023065"/>
    </source>
</evidence>
<evidence type="ECO:0000256" key="2">
    <source>
        <dbReference type="ARBA" id="ARBA00004651"/>
    </source>
</evidence>
<dbReference type="GO" id="GO:0015297">
    <property type="term" value="F:antiporter activity"/>
    <property type="evidence" value="ECO:0007669"/>
    <property type="project" value="UniProtKB-KW"/>
</dbReference>
<evidence type="ECO:0000256" key="13">
    <source>
        <dbReference type="SAM" id="Phobius"/>
    </source>
</evidence>
<comment type="function">
    <text evidence="1">Multidrug efflux pump.</text>
</comment>
<dbReference type="AlphaFoldDB" id="A0A9D2AMM2"/>
<feature type="transmembrane region" description="Helical" evidence="13">
    <location>
        <begin position="98"/>
        <end position="117"/>
    </location>
</feature>
<keyword evidence="9 13" id="KW-1133">Transmembrane helix</keyword>
<dbReference type="PIRSF" id="PIRSF006603">
    <property type="entry name" value="DinF"/>
    <property type="match status" value="1"/>
</dbReference>
<reference evidence="14" key="1">
    <citation type="journal article" date="2021" name="PeerJ">
        <title>Extensive microbial diversity within the chicken gut microbiome revealed by metagenomics and culture.</title>
        <authorList>
            <person name="Gilroy R."/>
            <person name="Ravi A."/>
            <person name="Getino M."/>
            <person name="Pursley I."/>
            <person name="Horton D.L."/>
            <person name="Alikhan N.F."/>
            <person name="Baker D."/>
            <person name="Gharbi K."/>
            <person name="Hall N."/>
            <person name="Watson M."/>
            <person name="Adriaenssens E.M."/>
            <person name="Foster-Nyarko E."/>
            <person name="Jarju S."/>
            <person name="Secka A."/>
            <person name="Antonio M."/>
            <person name="Oren A."/>
            <person name="Chaudhuri R.R."/>
            <person name="La Ragione R."/>
            <person name="Hildebrand F."/>
            <person name="Pallen M.J."/>
        </authorList>
    </citation>
    <scope>NUCLEOTIDE SEQUENCE</scope>
    <source>
        <strain evidence="14">ChiHjej12B11-1927</strain>
    </source>
</reference>
<feature type="transmembrane region" description="Helical" evidence="13">
    <location>
        <begin position="319"/>
        <end position="340"/>
    </location>
</feature>
<organism evidence="14 15">
    <name type="scientific">Candidatus Blautia pullistercoris</name>
    <dbReference type="NCBI Taxonomy" id="2838499"/>
    <lineage>
        <taxon>Bacteria</taxon>
        <taxon>Bacillati</taxon>
        <taxon>Bacillota</taxon>
        <taxon>Clostridia</taxon>
        <taxon>Lachnospirales</taxon>
        <taxon>Lachnospiraceae</taxon>
        <taxon>Blautia</taxon>
    </lineage>
</organism>
<feature type="transmembrane region" description="Helical" evidence="13">
    <location>
        <begin position="167"/>
        <end position="188"/>
    </location>
</feature>
<evidence type="ECO:0000256" key="1">
    <source>
        <dbReference type="ARBA" id="ARBA00003408"/>
    </source>
</evidence>
<evidence type="ECO:0000256" key="7">
    <source>
        <dbReference type="ARBA" id="ARBA00022475"/>
    </source>
</evidence>
<evidence type="ECO:0000313" key="14">
    <source>
        <dbReference type="EMBL" id="HIX38103.1"/>
    </source>
</evidence>
<dbReference type="Pfam" id="PF01554">
    <property type="entry name" value="MatE"/>
    <property type="match status" value="2"/>
</dbReference>
<dbReference type="NCBIfam" id="TIGR00797">
    <property type="entry name" value="matE"/>
    <property type="match status" value="1"/>
</dbReference>
<proteinExistence type="inferred from homology"/>
<gene>
    <name evidence="14" type="ORF">H9738_09595</name>
</gene>
<dbReference type="GO" id="GO:0042910">
    <property type="term" value="F:xenobiotic transmembrane transporter activity"/>
    <property type="evidence" value="ECO:0007669"/>
    <property type="project" value="InterPro"/>
</dbReference>
<protein>
    <recommendedName>
        <fullName evidence="4">Probable multidrug resistance protein NorM</fullName>
    </recommendedName>
    <alternativeName>
        <fullName evidence="12">Multidrug-efflux transporter</fullName>
    </alternativeName>
</protein>
<keyword evidence="11 13" id="KW-0472">Membrane</keyword>